<accession>A0ABS4GVP4</accession>
<dbReference type="Proteomes" id="UP001519343">
    <property type="component" value="Unassembled WGS sequence"/>
</dbReference>
<organism evidence="1 2">
    <name type="scientific">Ammoniphilus resinae</name>
    <dbReference type="NCBI Taxonomy" id="861532"/>
    <lineage>
        <taxon>Bacteria</taxon>
        <taxon>Bacillati</taxon>
        <taxon>Bacillota</taxon>
        <taxon>Bacilli</taxon>
        <taxon>Bacillales</taxon>
        <taxon>Paenibacillaceae</taxon>
        <taxon>Aneurinibacillus group</taxon>
        <taxon>Ammoniphilus</taxon>
    </lineage>
</organism>
<reference evidence="1 2" key="1">
    <citation type="submission" date="2021-03" db="EMBL/GenBank/DDBJ databases">
        <title>Genomic Encyclopedia of Type Strains, Phase IV (KMG-IV): sequencing the most valuable type-strain genomes for metagenomic binning, comparative biology and taxonomic classification.</title>
        <authorList>
            <person name="Goeker M."/>
        </authorList>
    </citation>
    <scope>NUCLEOTIDE SEQUENCE [LARGE SCALE GENOMIC DNA]</scope>
    <source>
        <strain evidence="1 2">DSM 24738</strain>
    </source>
</reference>
<keyword evidence="2" id="KW-1185">Reference proteome</keyword>
<name>A0ABS4GVP4_9BACL</name>
<evidence type="ECO:0000313" key="1">
    <source>
        <dbReference type="EMBL" id="MBP1934335.1"/>
    </source>
</evidence>
<proteinExistence type="predicted"/>
<dbReference type="EMBL" id="JAGGKT010000019">
    <property type="protein sequence ID" value="MBP1934335.1"/>
    <property type="molecule type" value="Genomic_DNA"/>
</dbReference>
<gene>
    <name evidence="1" type="ORF">J2Z37_004355</name>
</gene>
<sequence length="31" mass="3568">MDDIVPALLVFHNTKKPLDYQNDSEATSYKN</sequence>
<evidence type="ECO:0000313" key="2">
    <source>
        <dbReference type="Proteomes" id="UP001519343"/>
    </source>
</evidence>
<protein>
    <submittedName>
        <fullName evidence="1">Uncharacterized protein</fullName>
    </submittedName>
</protein>
<comment type="caution">
    <text evidence="1">The sequence shown here is derived from an EMBL/GenBank/DDBJ whole genome shotgun (WGS) entry which is preliminary data.</text>
</comment>